<evidence type="ECO:0008006" key="4">
    <source>
        <dbReference type="Google" id="ProtNLM"/>
    </source>
</evidence>
<gene>
    <name evidence="3" type="ORF">ABFV38_18430</name>
</gene>
<dbReference type="AlphaFoldDB" id="A0AAU7FTG2"/>
<evidence type="ECO:0000313" key="3">
    <source>
        <dbReference type="EMBL" id="XBM29858.1"/>
    </source>
</evidence>
<dbReference type="RefSeq" id="WP_348957732.1">
    <property type="nucleotide sequence ID" value="NZ_CP157375.1"/>
</dbReference>
<accession>A0AAU7FTG2</accession>
<protein>
    <recommendedName>
        <fullName evidence="4">Secreted protein</fullName>
    </recommendedName>
</protein>
<reference evidence="3" key="1">
    <citation type="submission" date="2024-05" db="EMBL/GenBank/DDBJ databases">
        <title>Copy number flexibility facilitates heteroresistance to increasing antibiotic pressure and threatens the beta-lactam pipeline.</title>
        <authorList>
            <person name="Choby J.E."/>
            <person name="Weiss D.S."/>
        </authorList>
    </citation>
    <scope>NUCLEOTIDE SEQUENCE</scope>
    <source>
        <strain evidence="3">Mu1197</strain>
    </source>
</reference>
<sequence length="87" mass="10019">MNHFANIVKETIAIIALTLLCAFAAHATEHSDRRQAARDTRQDTRQSARDTKQNCVVNDDKSNGQCRQDKRQTKQDGRQKARDIKYF</sequence>
<feature type="region of interest" description="Disordered" evidence="1">
    <location>
        <begin position="28"/>
        <end position="87"/>
    </location>
</feature>
<evidence type="ECO:0000256" key="1">
    <source>
        <dbReference type="SAM" id="MobiDB-lite"/>
    </source>
</evidence>
<dbReference type="EMBL" id="CP157375">
    <property type="protein sequence ID" value="XBM29858.1"/>
    <property type="molecule type" value="Genomic_DNA"/>
</dbReference>
<proteinExistence type="predicted"/>
<keyword evidence="2" id="KW-0732">Signal</keyword>
<feature type="signal peptide" evidence="2">
    <location>
        <begin position="1"/>
        <end position="27"/>
    </location>
</feature>
<feature type="chain" id="PRO_5043313500" description="Secreted protein" evidence="2">
    <location>
        <begin position="28"/>
        <end position="87"/>
    </location>
</feature>
<name>A0AAU7FTG2_9ENTR</name>
<organism evidence="3">
    <name type="scientific">Enterobacter cloacae complex sp. Mu1197</name>
    <dbReference type="NCBI Taxonomy" id="3152302"/>
    <lineage>
        <taxon>Bacteria</taxon>
        <taxon>Pseudomonadati</taxon>
        <taxon>Pseudomonadota</taxon>
        <taxon>Gammaproteobacteria</taxon>
        <taxon>Enterobacterales</taxon>
        <taxon>Enterobacteriaceae</taxon>
        <taxon>Enterobacter</taxon>
        <taxon>Enterobacter cloacae complex</taxon>
    </lineage>
</organism>
<evidence type="ECO:0000256" key="2">
    <source>
        <dbReference type="SAM" id="SignalP"/>
    </source>
</evidence>